<dbReference type="InterPro" id="IPR036246">
    <property type="entry name" value="Cyt_c_oxidase_su2a_ba3"/>
</dbReference>
<reference evidence="2 3" key="1">
    <citation type="journal article" date="2012" name="Stand. Genomic Sci.">
        <title>Complete genome sequence of the aerobic, heterotroph Marinithermus hydrothermalis type strain (T1(T)) from a deep-sea hydrothermal vent chimney.</title>
        <authorList>
            <person name="Copeland A."/>
            <person name="Gu W."/>
            <person name="Yasawong M."/>
            <person name="Lapidus A."/>
            <person name="Lucas S."/>
            <person name="Deshpande S."/>
            <person name="Pagani I."/>
            <person name="Tapia R."/>
            <person name="Cheng J.F."/>
            <person name="Goodwin L.A."/>
            <person name="Pitluck S."/>
            <person name="Liolios K."/>
            <person name="Ivanova N."/>
            <person name="Mavromatis K."/>
            <person name="Mikhailova N."/>
            <person name="Pati A."/>
            <person name="Chen A."/>
            <person name="Palaniappan K."/>
            <person name="Land M."/>
            <person name="Pan C."/>
            <person name="Brambilla E.M."/>
            <person name="Rohde M."/>
            <person name="Tindall B.J."/>
            <person name="Sikorski J."/>
            <person name="Goker M."/>
            <person name="Detter J.C."/>
            <person name="Bristow J."/>
            <person name="Eisen J.A."/>
            <person name="Markowitz V."/>
            <person name="Hugenholtz P."/>
            <person name="Kyrpides N.C."/>
            <person name="Klenk H.P."/>
            <person name="Woyke T."/>
        </authorList>
    </citation>
    <scope>NUCLEOTIDE SEQUENCE [LARGE SCALE GENOMIC DNA]</scope>
    <source>
        <strain evidence="3">DSM 14884 / JCM 11576 / T1</strain>
    </source>
</reference>
<dbReference type="KEGG" id="mhd:Marky_0356"/>
<accession>F2NQ09</accession>
<dbReference type="HOGENOM" id="CLU_220268_1_0_0"/>
<keyword evidence="1" id="KW-1133">Transmembrane helix</keyword>
<dbReference type="STRING" id="869210.Marky_0356"/>
<dbReference type="Proteomes" id="UP000007030">
    <property type="component" value="Chromosome"/>
</dbReference>
<gene>
    <name evidence="2" type="ordered locus">Marky_0356</name>
</gene>
<evidence type="ECO:0000313" key="2">
    <source>
        <dbReference type="EMBL" id="AEB11110.1"/>
    </source>
</evidence>
<protein>
    <submittedName>
        <fullName evidence="2">Cytochrome c oxidase subunit IIa</fullName>
    </submittedName>
</protein>
<dbReference type="AlphaFoldDB" id="F2NQ09"/>
<sequence length="35" mass="3924">MQEGKPTGTLALIAFLTATILIFWFGVFYLFLSRG</sequence>
<feature type="transmembrane region" description="Helical" evidence="1">
    <location>
        <begin position="12"/>
        <end position="32"/>
    </location>
</feature>
<dbReference type="SUPFAM" id="SSF81473">
    <property type="entry name" value="Bacterial ba3 type cytochrome c oxidase subunit IIa"/>
    <property type="match status" value="1"/>
</dbReference>
<dbReference type="InterPro" id="IPR012538">
    <property type="entry name" value="Cyt_c_oxidase_su2a"/>
</dbReference>
<dbReference type="EMBL" id="CP002630">
    <property type="protein sequence ID" value="AEB11110.1"/>
    <property type="molecule type" value="Genomic_DNA"/>
</dbReference>
<dbReference type="Pfam" id="PF08113">
    <property type="entry name" value="CoxIIa"/>
    <property type="match status" value="1"/>
</dbReference>
<proteinExistence type="predicted"/>
<dbReference type="RefSeq" id="WP_013703165.1">
    <property type="nucleotide sequence ID" value="NC_015387.1"/>
</dbReference>
<keyword evidence="1" id="KW-0472">Membrane</keyword>
<keyword evidence="1" id="KW-0812">Transmembrane</keyword>
<evidence type="ECO:0000313" key="3">
    <source>
        <dbReference type="Proteomes" id="UP000007030"/>
    </source>
</evidence>
<organism evidence="2 3">
    <name type="scientific">Marinithermus hydrothermalis (strain DSM 14884 / JCM 11576 / T1)</name>
    <dbReference type="NCBI Taxonomy" id="869210"/>
    <lineage>
        <taxon>Bacteria</taxon>
        <taxon>Thermotogati</taxon>
        <taxon>Deinococcota</taxon>
        <taxon>Deinococci</taxon>
        <taxon>Thermales</taxon>
        <taxon>Thermaceae</taxon>
        <taxon>Marinithermus</taxon>
    </lineage>
</organism>
<evidence type="ECO:0000256" key="1">
    <source>
        <dbReference type="SAM" id="Phobius"/>
    </source>
</evidence>
<keyword evidence="3" id="KW-1185">Reference proteome</keyword>
<name>F2NQ09_MARHT</name>